<accession>A0ABR4YMK2</accession>
<name>A0ABR4YMK2_9BACT</name>
<dbReference type="Proteomes" id="UP000030889">
    <property type="component" value="Unassembled WGS sequence"/>
</dbReference>
<evidence type="ECO:0000313" key="2">
    <source>
        <dbReference type="EMBL" id="KHE43093.1"/>
    </source>
</evidence>
<reference evidence="2 3" key="1">
    <citation type="submission" date="2014-09" db="EMBL/GenBank/DDBJ databases">
        <title>Alistipes sp. 627, sp. nov., a novel member of the family Rikenellaceae isolated from human faeces.</title>
        <authorList>
            <person name="Shkoporov A.N."/>
            <person name="Chaplin A.V."/>
            <person name="Motuzova O.V."/>
            <person name="Kafarskaia L.I."/>
            <person name="Khokhlova E.V."/>
            <person name="Efimov B.A."/>
        </authorList>
    </citation>
    <scope>NUCLEOTIDE SEQUENCE [LARGE SCALE GENOMIC DNA]</scope>
    <source>
        <strain evidence="2 3">627</strain>
    </source>
</reference>
<evidence type="ECO:0008006" key="4">
    <source>
        <dbReference type="Google" id="ProtNLM"/>
    </source>
</evidence>
<keyword evidence="3" id="KW-1185">Reference proteome</keyword>
<evidence type="ECO:0000313" key="3">
    <source>
        <dbReference type="Proteomes" id="UP000030889"/>
    </source>
</evidence>
<gene>
    <name evidence="2" type="ORF">LG35_01215</name>
</gene>
<feature type="signal peptide" evidence="1">
    <location>
        <begin position="1"/>
        <end position="27"/>
    </location>
</feature>
<feature type="chain" id="PRO_5045988904" description="DUF4837 family protein" evidence="1">
    <location>
        <begin position="28"/>
        <end position="338"/>
    </location>
</feature>
<organism evidence="2 3">
    <name type="scientific">Alistipes inops</name>
    <dbReference type="NCBI Taxonomy" id="1501391"/>
    <lineage>
        <taxon>Bacteria</taxon>
        <taxon>Pseudomonadati</taxon>
        <taxon>Bacteroidota</taxon>
        <taxon>Bacteroidia</taxon>
        <taxon>Bacteroidales</taxon>
        <taxon>Rikenellaceae</taxon>
        <taxon>Alistipes</taxon>
    </lineage>
</organism>
<protein>
    <recommendedName>
        <fullName evidence="4">DUF4837 family protein</fullName>
    </recommendedName>
</protein>
<dbReference type="PROSITE" id="PS51257">
    <property type="entry name" value="PROKAR_LIPOPROTEIN"/>
    <property type="match status" value="1"/>
</dbReference>
<dbReference type="RefSeq" id="WP_022063985.1">
    <property type="nucleotide sequence ID" value="NZ_JRGF01000001.1"/>
</dbReference>
<comment type="caution">
    <text evidence="2">The sequence shown here is derived from an EMBL/GenBank/DDBJ whole genome shotgun (WGS) entry which is preliminary data.</text>
</comment>
<dbReference type="Pfam" id="PF16125">
    <property type="entry name" value="DUF4837"/>
    <property type="match status" value="1"/>
</dbReference>
<evidence type="ECO:0000256" key="1">
    <source>
        <dbReference type="SAM" id="SignalP"/>
    </source>
</evidence>
<dbReference type="InterPro" id="IPR032286">
    <property type="entry name" value="DUF4837"/>
</dbReference>
<sequence length="338" mass="38145">MKKTASALFAAILLAAAGLMLSCKSQGGTGDFNNAGGKPYEIVVSIDQELWNGEVGDTLRSILLEPVPMFNQVEPQFDISRVNPGALKDLILRHRNILIIQLNPQTAEPSSVARYDVYARPQIIVTLTAPDTNGMVRYLSENRQELQQLFEISERNRAVENNRKYGEKGIDREIRSLFGIDMNIPRGFSIKGRSGEDFLWVGNDVRTATQGLVLYSYPYAGAEDFAPENLIKRRNEFTGRIPGPSEGSFMATEDYIRPEVEYIRIDGKLWARMSGFWYVENDYMGGPFINYSTIDPATGRVFSADCFVYSPKDPKRNMMRQLEHIVYTVRFPQTPAAE</sequence>
<proteinExistence type="predicted"/>
<dbReference type="EMBL" id="JRGF01000001">
    <property type="protein sequence ID" value="KHE43093.1"/>
    <property type="molecule type" value="Genomic_DNA"/>
</dbReference>
<keyword evidence="1" id="KW-0732">Signal</keyword>